<dbReference type="PANTHER" id="PTHR46825:SF9">
    <property type="entry name" value="BETA-LACTAMASE-RELATED DOMAIN-CONTAINING PROTEIN"/>
    <property type="match status" value="1"/>
</dbReference>
<keyword evidence="4" id="KW-0378">Hydrolase</keyword>
<evidence type="ECO:0000313" key="4">
    <source>
        <dbReference type="EMBL" id="ANB17252.1"/>
    </source>
</evidence>
<dbReference type="PANTHER" id="PTHR46825">
    <property type="entry name" value="D-ALANYL-D-ALANINE-CARBOXYPEPTIDASE/ENDOPEPTIDASE AMPH"/>
    <property type="match status" value="1"/>
</dbReference>
<organism evidence="4 5">
    <name type="scientific">Dokdonella koreensis DS-123</name>
    <dbReference type="NCBI Taxonomy" id="1300342"/>
    <lineage>
        <taxon>Bacteria</taxon>
        <taxon>Pseudomonadati</taxon>
        <taxon>Pseudomonadota</taxon>
        <taxon>Gammaproteobacteria</taxon>
        <taxon>Lysobacterales</taxon>
        <taxon>Rhodanobacteraceae</taxon>
        <taxon>Dokdonella</taxon>
    </lineage>
</organism>
<dbReference type="Pfam" id="PF00144">
    <property type="entry name" value="Beta-lactamase"/>
    <property type="match status" value="1"/>
</dbReference>
<proteinExistence type="predicted"/>
<feature type="signal peptide" evidence="2">
    <location>
        <begin position="1"/>
        <end position="17"/>
    </location>
</feature>
<evidence type="ECO:0000259" key="3">
    <source>
        <dbReference type="Pfam" id="PF00144"/>
    </source>
</evidence>
<dbReference type="AlphaFoldDB" id="A0A167GRA6"/>
<keyword evidence="5" id="KW-1185">Reference proteome</keyword>
<dbReference type="EMBL" id="CP015249">
    <property type="protein sequence ID" value="ANB17252.1"/>
    <property type="molecule type" value="Genomic_DNA"/>
</dbReference>
<dbReference type="RefSeq" id="WP_083965402.1">
    <property type="nucleotide sequence ID" value="NZ_CP015249.1"/>
</dbReference>
<protein>
    <submittedName>
        <fullName evidence="4">D-aminopeptidase</fullName>
    </submittedName>
</protein>
<evidence type="ECO:0000256" key="1">
    <source>
        <dbReference type="SAM" id="MobiDB-lite"/>
    </source>
</evidence>
<accession>A0A167GRA6</accession>
<dbReference type="Proteomes" id="UP000076830">
    <property type="component" value="Chromosome"/>
</dbReference>
<dbReference type="SUPFAM" id="SSF56601">
    <property type="entry name" value="beta-lactamase/transpeptidase-like"/>
    <property type="match status" value="1"/>
</dbReference>
<dbReference type="STRING" id="1300342.I596_1222"/>
<keyword evidence="2" id="KW-0732">Signal</keyword>
<evidence type="ECO:0000256" key="2">
    <source>
        <dbReference type="SAM" id="SignalP"/>
    </source>
</evidence>
<dbReference type="PROSITE" id="PS51257">
    <property type="entry name" value="PROKAR_LIPOPROTEIN"/>
    <property type="match status" value="1"/>
</dbReference>
<reference evidence="4 5" key="1">
    <citation type="submission" date="2016-04" db="EMBL/GenBank/DDBJ databases">
        <title>Complete genome sequence of Dokdonella koreensis DS-123T.</title>
        <authorList>
            <person name="Kim J.F."/>
            <person name="Lee H."/>
            <person name="Kwak M.-J."/>
        </authorList>
    </citation>
    <scope>NUCLEOTIDE SEQUENCE [LARGE SCALE GENOMIC DNA]</scope>
    <source>
        <strain evidence="4 5">DS-123</strain>
    </source>
</reference>
<dbReference type="InterPro" id="IPR012338">
    <property type="entry name" value="Beta-lactam/transpept-like"/>
</dbReference>
<dbReference type="GO" id="GO:0004177">
    <property type="term" value="F:aminopeptidase activity"/>
    <property type="evidence" value="ECO:0007669"/>
    <property type="project" value="UniProtKB-KW"/>
</dbReference>
<dbReference type="KEGG" id="dko:I596_1222"/>
<sequence length="460" mass="48590">MAALLIRLLLPPCLAVALTAGCARKDPLADMREGRQPGCAVATLGPGGAAFDAAGYADVEAGLPITAETRFLIASASKQFTALAVLKLAEQGRFTLDDPARRWLPDLSGALQGATVRQLLNQTAGVRDHTVLMALAGIERMGQVSPDALLAMMRGLSSSNFPPGSRARYSNGSYLMLAQLVERVSGRSLTDYARDEIFAPLGMNDTGFDARPLVAQGYQPVRAGGFRIANDQPSLPGPGGLVTTVRDLARFDAAFRAGDTVLTPAMKAVFLEPGHLSNGETAVLPEFGTPYGAGIGLERREGRLWLSHDGGSEGFRAQYLRQAEAPVGAIVLCNRVDVDPGEIAERLSRLPTPQAVSSPGTPASTEPHPASAAAIADLAGHWRSPETLIDYAIRAKEDGVQVTIRSPLAAEPIVEDWAGLKVNADGELTTGPLRLKTNDDTLSVSFGGRVQGLVFHRVDD</sequence>
<feature type="compositionally biased region" description="Polar residues" evidence="1">
    <location>
        <begin position="354"/>
        <end position="364"/>
    </location>
</feature>
<gene>
    <name evidence="4" type="ORF">I596_1222</name>
</gene>
<keyword evidence="4" id="KW-0645">Protease</keyword>
<dbReference type="Gene3D" id="3.40.710.10">
    <property type="entry name" value="DD-peptidase/beta-lactamase superfamily"/>
    <property type="match status" value="1"/>
</dbReference>
<keyword evidence="4" id="KW-0031">Aminopeptidase</keyword>
<feature type="chain" id="PRO_5007887063" evidence="2">
    <location>
        <begin position="18"/>
        <end position="460"/>
    </location>
</feature>
<dbReference type="OrthoDB" id="9799367at2"/>
<dbReference type="InterPro" id="IPR050491">
    <property type="entry name" value="AmpC-like"/>
</dbReference>
<name>A0A167GRA6_9GAMM</name>
<feature type="region of interest" description="Disordered" evidence="1">
    <location>
        <begin position="349"/>
        <end position="368"/>
    </location>
</feature>
<dbReference type="InterPro" id="IPR001466">
    <property type="entry name" value="Beta-lactam-related"/>
</dbReference>
<evidence type="ECO:0000313" key="5">
    <source>
        <dbReference type="Proteomes" id="UP000076830"/>
    </source>
</evidence>
<feature type="domain" description="Beta-lactamase-related" evidence="3">
    <location>
        <begin position="31"/>
        <end position="339"/>
    </location>
</feature>